<keyword evidence="5 7" id="KW-0472">Membrane</keyword>
<feature type="transmembrane region" description="Helical" evidence="7">
    <location>
        <begin position="12"/>
        <end position="34"/>
    </location>
</feature>
<dbReference type="PIRSF" id="PIRSF002419">
    <property type="entry name" value="Tetraspanin"/>
    <property type="match status" value="1"/>
</dbReference>
<feature type="transmembrane region" description="Helical" evidence="7">
    <location>
        <begin position="82"/>
        <end position="106"/>
    </location>
</feature>
<evidence type="ECO:0000256" key="2">
    <source>
        <dbReference type="ARBA" id="ARBA00006840"/>
    </source>
</evidence>
<proteinExistence type="inferred from homology"/>
<dbReference type="PANTHER" id="PTHR19282">
    <property type="entry name" value="TETRASPANIN"/>
    <property type="match status" value="1"/>
</dbReference>
<evidence type="ECO:0000256" key="5">
    <source>
        <dbReference type="ARBA" id="ARBA00023136"/>
    </source>
</evidence>
<evidence type="ECO:0000313" key="9">
    <source>
        <dbReference type="Proteomes" id="UP001154078"/>
    </source>
</evidence>
<dbReference type="Gene3D" id="1.10.1450.10">
    <property type="entry name" value="Tetraspanin"/>
    <property type="match status" value="1"/>
</dbReference>
<feature type="disulfide bond" evidence="6">
    <location>
        <begin position="145"/>
        <end position="162"/>
    </location>
</feature>
<feature type="transmembrane region" description="Helical" evidence="7">
    <location>
        <begin position="54"/>
        <end position="75"/>
    </location>
</feature>
<evidence type="ECO:0000256" key="3">
    <source>
        <dbReference type="ARBA" id="ARBA00022692"/>
    </source>
</evidence>
<accession>A0A9P0B447</accession>
<dbReference type="InterPro" id="IPR000301">
    <property type="entry name" value="Tetraspanin_animals"/>
</dbReference>
<name>A0A9P0B447_BRAAE</name>
<reference evidence="8" key="1">
    <citation type="submission" date="2021-12" db="EMBL/GenBank/DDBJ databases">
        <authorList>
            <person name="King R."/>
        </authorList>
    </citation>
    <scope>NUCLEOTIDE SEQUENCE</scope>
</reference>
<dbReference type="CDD" id="cd03127">
    <property type="entry name" value="tetraspanin_LEL"/>
    <property type="match status" value="1"/>
</dbReference>
<gene>
    <name evidence="8" type="ORF">MELIAE_LOCUS7242</name>
</gene>
<dbReference type="InterPro" id="IPR018499">
    <property type="entry name" value="Tetraspanin/Peripherin"/>
</dbReference>
<evidence type="ECO:0000256" key="7">
    <source>
        <dbReference type="RuleBase" id="RU361218"/>
    </source>
</evidence>
<dbReference type="EMBL" id="OV121135">
    <property type="protein sequence ID" value="CAH0556036.1"/>
    <property type="molecule type" value="Genomic_DNA"/>
</dbReference>
<evidence type="ECO:0000256" key="6">
    <source>
        <dbReference type="PIRSR" id="PIRSR002419-1"/>
    </source>
</evidence>
<dbReference type="InterPro" id="IPR018503">
    <property type="entry name" value="Tetraspanin_CS"/>
</dbReference>
<keyword evidence="6" id="KW-1015">Disulfide bond</keyword>
<evidence type="ECO:0000256" key="4">
    <source>
        <dbReference type="ARBA" id="ARBA00022989"/>
    </source>
</evidence>
<feature type="transmembrane region" description="Helical" evidence="7">
    <location>
        <begin position="205"/>
        <end position="228"/>
    </location>
</feature>
<dbReference type="Pfam" id="PF00335">
    <property type="entry name" value="Tetraspanin"/>
    <property type="match status" value="1"/>
</dbReference>
<comment type="similarity">
    <text evidence="2 7">Belongs to the tetraspanin (TM4SF) family.</text>
</comment>
<keyword evidence="4 7" id="KW-1133">Transmembrane helix</keyword>
<dbReference type="PANTHER" id="PTHR19282:SF273">
    <property type="entry name" value="TETRASPANIN"/>
    <property type="match status" value="1"/>
</dbReference>
<dbReference type="AlphaFoldDB" id="A0A9P0B447"/>
<sequence>MDSCGMTFIKYLLFVFNLIFAISGIGIIVAGAVVLSDVADFHHFADNDLLGPPIVLIVAGAIVFVVAFLGCFGAIRESYNLLISFAVLLLVIFVIELACGIAAAVYKTDFQGTFKNTLKQSMANYSENEVERIAWNNVHKKFKCCGVSGFTDWQSQNMPLSCCHSMRDRNDPTSQYCSQNGAGPYYFNVGCFDKLEMKIQSNTKIVIGVGIGIAFIELIGVFLACWLAHTIKKENGEK</sequence>
<dbReference type="SUPFAM" id="SSF48652">
    <property type="entry name" value="Tetraspanin"/>
    <property type="match status" value="1"/>
</dbReference>
<dbReference type="OrthoDB" id="5982705at2759"/>
<dbReference type="PROSITE" id="PS00421">
    <property type="entry name" value="TM4_1"/>
    <property type="match status" value="1"/>
</dbReference>
<protein>
    <recommendedName>
        <fullName evidence="7">Tetraspanin</fullName>
    </recommendedName>
</protein>
<keyword evidence="3 7" id="KW-0812">Transmembrane</keyword>
<dbReference type="InterPro" id="IPR008952">
    <property type="entry name" value="Tetraspanin_EC2_sf"/>
</dbReference>
<dbReference type="PRINTS" id="PR00259">
    <property type="entry name" value="TMFOUR"/>
</dbReference>
<evidence type="ECO:0000256" key="1">
    <source>
        <dbReference type="ARBA" id="ARBA00004141"/>
    </source>
</evidence>
<organism evidence="8 9">
    <name type="scientific">Brassicogethes aeneus</name>
    <name type="common">Rape pollen beetle</name>
    <name type="synonym">Meligethes aeneus</name>
    <dbReference type="NCBI Taxonomy" id="1431903"/>
    <lineage>
        <taxon>Eukaryota</taxon>
        <taxon>Metazoa</taxon>
        <taxon>Ecdysozoa</taxon>
        <taxon>Arthropoda</taxon>
        <taxon>Hexapoda</taxon>
        <taxon>Insecta</taxon>
        <taxon>Pterygota</taxon>
        <taxon>Neoptera</taxon>
        <taxon>Endopterygota</taxon>
        <taxon>Coleoptera</taxon>
        <taxon>Polyphaga</taxon>
        <taxon>Cucujiformia</taxon>
        <taxon>Nitidulidae</taxon>
        <taxon>Meligethinae</taxon>
        <taxon>Brassicogethes</taxon>
    </lineage>
</organism>
<evidence type="ECO:0000313" key="8">
    <source>
        <dbReference type="EMBL" id="CAH0556036.1"/>
    </source>
</evidence>
<keyword evidence="9" id="KW-1185">Reference proteome</keyword>
<dbReference type="GO" id="GO:0005886">
    <property type="term" value="C:plasma membrane"/>
    <property type="evidence" value="ECO:0007669"/>
    <property type="project" value="TreeGrafter"/>
</dbReference>
<comment type="subcellular location">
    <subcellularLocation>
        <location evidence="1 7">Membrane</location>
        <topology evidence="1 7">Multi-pass membrane protein</topology>
    </subcellularLocation>
</comment>
<dbReference type="Proteomes" id="UP001154078">
    <property type="component" value="Chromosome 4"/>
</dbReference>